<dbReference type="InterPro" id="IPR041664">
    <property type="entry name" value="AAA_16"/>
</dbReference>
<dbReference type="PROSITE" id="PS50043">
    <property type="entry name" value="HTH_LUXR_2"/>
    <property type="match status" value="1"/>
</dbReference>
<keyword evidence="4" id="KW-0238">DNA-binding</keyword>
<comment type="caution">
    <text evidence="4">The sequence shown here is derived from an EMBL/GenBank/DDBJ whole genome shotgun (WGS) entry which is preliminary data.</text>
</comment>
<dbReference type="Pfam" id="PF00196">
    <property type="entry name" value="GerE"/>
    <property type="match status" value="1"/>
</dbReference>
<dbReference type="SMART" id="SM00421">
    <property type="entry name" value="HTH_LUXR"/>
    <property type="match status" value="1"/>
</dbReference>
<sequence>MLYGRGAEQAVIDRLLSDSRAGHSGALLVRGEPGIGKTALLNYAATAAGDLRVIRGTGVESEAELPFAGLHLLLRPVLDQVGALPEHQERALRAAFGLASMEAGDRLLVGLAVLSLLSELAEDGPLLVLVDDAQWLDRASIDSLLFAARRLDAEGIALIFAAREPFTAPGVEELPVKGLDATSAAALLDAAAGTGADPTSAPTGAAINPVVRYRVLAEARGNPLALIELPAAAPSDGTALPLTSRVQEAFLGQVRALPEATQGLLAVAAAEDTGDLDVVLRAAAGFGDFLEDLHPAESAGLVLVDAGTLTFRHPLVRAAVYQGIPPSLRLAVHKALAQVLDRPDDDDRRAWHRAMAATGPDEEVATELERTGVRASDRHGYAAAATAYERAARLSARPESRARRLTLAAETAIWAGELDRAGTLAEQGERQLVTPAPDAVEQVGNPALRARLTQVRATSDFLRGSPHTAHEALLDGAATADGTRAARMLIQALHAAWYLGRPEIDRTAARLDALSLPEGDPAAPVIGFITAILSRSARPSLNDVVAQARRLGAGPRELVQVCGFGLAAGQDEEVHETATSLIAESRALGSIGVLPTLLFFLAETELFQGRHRDALTTATESLRIARDTGQGQWVSQMNSFLAYLAAIDGDDERCVRHADEALASGVAGTRWVLWARGTLDLGHGRVEAALSRLAPMAGGHHVADTRCVPDLVEAAVRFGAPERAAGAFAVYREWADYTRQPWTEALVLRCRALLEDSEEHFTAALKLEGRPFEQARTELLYGEWLRRMRRKADSRIRLRAALETFERLGATPWAGRARAELSATGSAAPAAPAPGVLARLTPQELQIVRLAAQGLSNRDIAAQLFLSPRTVGYHLYKAYPKLGVASRGELGAVALSG</sequence>
<keyword evidence="2" id="KW-0067">ATP-binding</keyword>
<feature type="domain" description="HTH luxR-type" evidence="3">
    <location>
        <begin position="833"/>
        <end position="897"/>
    </location>
</feature>
<dbReference type="CDD" id="cd06170">
    <property type="entry name" value="LuxR_C_like"/>
    <property type="match status" value="1"/>
</dbReference>
<dbReference type="InterPro" id="IPR027417">
    <property type="entry name" value="P-loop_NTPase"/>
</dbReference>
<evidence type="ECO:0000313" key="5">
    <source>
        <dbReference type="Proteomes" id="UP001225356"/>
    </source>
</evidence>
<evidence type="ECO:0000256" key="1">
    <source>
        <dbReference type="ARBA" id="ARBA00022741"/>
    </source>
</evidence>
<reference evidence="4 5" key="1">
    <citation type="submission" date="2023-07" db="EMBL/GenBank/DDBJ databases">
        <title>Sequencing the genomes of 1000 actinobacteria strains.</title>
        <authorList>
            <person name="Klenk H.-P."/>
        </authorList>
    </citation>
    <scope>NUCLEOTIDE SEQUENCE [LARGE SCALE GENOMIC DNA]</scope>
    <source>
        <strain evidence="4 5">DSM 46740</strain>
    </source>
</reference>
<dbReference type="InterPro" id="IPR036388">
    <property type="entry name" value="WH-like_DNA-bd_sf"/>
</dbReference>
<dbReference type="Proteomes" id="UP001225356">
    <property type="component" value="Unassembled WGS sequence"/>
</dbReference>
<dbReference type="SUPFAM" id="SSF46894">
    <property type="entry name" value="C-terminal effector domain of the bipartite response regulators"/>
    <property type="match status" value="1"/>
</dbReference>
<dbReference type="EMBL" id="JAUSQU010000001">
    <property type="protein sequence ID" value="MDP9848064.1"/>
    <property type="molecule type" value="Genomic_DNA"/>
</dbReference>
<dbReference type="PANTHER" id="PTHR16305">
    <property type="entry name" value="TESTICULAR SOLUBLE ADENYLYL CYCLASE"/>
    <property type="match status" value="1"/>
</dbReference>
<organism evidence="4 5">
    <name type="scientific">Streptosporangium lutulentum</name>
    <dbReference type="NCBI Taxonomy" id="1461250"/>
    <lineage>
        <taxon>Bacteria</taxon>
        <taxon>Bacillati</taxon>
        <taxon>Actinomycetota</taxon>
        <taxon>Actinomycetes</taxon>
        <taxon>Streptosporangiales</taxon>
        <taxon>Streptosporangiaceae</taxon>
        <taxon>Streptosporangium</taxon>
    </lineage>
</organism>
<dbReference type="SUPFAM" id="SSF52540">
    <property type="entry name" value="P-loop containing nucleoside triphosphate hydrolases"/>
    <property type="match status" value="1"/>
</dbReference>
<dbReference type="PRINTS" id="PR00038">
    <property type="entry name" value="HTHLUXR"/>
</dbReference>
<evidence type="ECO:0000313" key="4">
    <source>
        <dbReference type="EMBL" id="MDP9848064.1"/>
    </source>
</evidence>
<dbReference type="GO" id="GO:0003677">
    <property type="term" value="F:DNA binding"/>
    <property type="evidence" value="ECO:0007669"/>
    <property type="project" value="UniProtKB-KW"/>
</dbReference>
<dbReference type="RefSeq" id="WP_307565102.1">
    <property type="nucleotide sequence ID" value="NZ_JAUSQU010000001.1"/>
</dbReference>
<dbReference type="InterPro" id="IPR000792">
    <property type="entry name" value="Tscrpt_reg_LuxR_C"/>
</dbReference>
<gene>
    <name evidence="4" type="ORF">J2853_007275</name>
</gene>
<keyword evidence="5" id="KW-1185">Reference proteome</keyword>
<evidence type="ECO:0000259" key="3">
    <source>
        <dbReference type="PROSITE" id="PS50043"/>
    </source>
</evidence>
<evidence type="ECO:0000256" key="2">
    <source>
        <dbReference type="ARBA" id="ARBA00022840"/>
    </source>
</evidence>
<dbReference type="Gene3D" id="1.10.10.10">
    <property type="entry name" value="Winged helix-like DNA-binding domain superfamily/Winged helix DNA-binding domain"/>
    <property type="match status" value="1"/>
</dbReference>
<protein>
    <submittedName>
        <fullName evidence="4">DNA-binding CsgD family transcriptional regulator</fullName>
    </submittedName>
</protein>
<dbReference type="Pfam" id="PF13191">
    <property type="entry name" value="AAA_16"/>
    <property type="match status" value="1"/>
</dbReference>
<dbReference type="SUPFAM" id="SSF48452">
    <property type="entry name" value="TPR-like"/>
    <property type="match status" value="1"/>
</dbReference>
<accession>A0ABT9QQ94</accession>
<name>A0ABT9QQ94_9ACTN</name>
<dbReference type="Gene3D" id="3.40.50.300">
    <property type="entry name" value="P-loop containing nucleotide triphosphate hydrolases"/>
    <property type="match status" value="1"/>
</dbReference>
<keyword evidence="1" id="KW-0547">Nucleotide-binding</keyword>
<dbReference type="InterPro" id="IPR011990">
    <property type="entry name" value="TPR-like_helical_dom_sf"/>
</dbReference>
<dbReference type="PANTHER" id="PTHR16305:SF35">
    <property type="entry name" value="TRANSCRIPTIONAL ACTIVATOR DOMAIN"/>
    <property type="match status" value="1"/>
</dbReference>
<proteinExistence type="predicted"/>
<dbReference type="InterPro" id="IPR016032">
    <property type="entry name" value="Sig_transdc_resp-reg_C-effctor"/>
</dbReference>